<dbReference type="Proteomes" id="UP000249799">
    <property type="component" value="Chromosome"/>
</dbReference>
<organism evidence="1 2">
    <name type="scientific">Bradymonas sediminis</name>
    <dbReference type="NCBI Taxonomy" id="1548548"/>
    <lineage>
        <taxon>Bacteria</taxon>
        <taxon>Deltaproteobacteria</taxon>
        <taxon>Bradymonadales</taxon>
        <taxon>Bradymonadaceae</taxon>
        <taxon>Bradymonas</taxon>
    </lineage>
</organism>
<dbReference type="AlphaFoldDB" id="A0A2Z4FH46"/>
<name>A0A2Z4FH46_9DELT</name>
<gene>
    <name evidence="1" type="ORF">DN745_01380</name>
</gene>
<reference evidence="1 2" key="1">
    <citation type="submission" date="2018-06" db="EMBL/GenBank/DDBJ databases">
        <title>Lujinxingia sediminis gen. nov. sp. nov., a new facultative anaerobic member of the class Deltaproteobacteria, and proposal of Lujinxingaceae fam. nov.</title>
        <authorList>
            <person name="Guo L.-Y."/>
            <person name="Li C.-M."/>
            <person name="Wang S."/>
            <person name="Du Z.-J."/>
        </authorList>
    </citation>
    <scope>NUCLEOTIDE SEQUENCE [LARGE SCALE GENOMIC DNA]</scope>
    <source>
        <strain evidence="1 2">FA350</strain>
    </source>
</reference>
<dbReference type="EMBL" id="CP030032">
    <property type="protein sequence ID" value="AWV88055.1"/>
    <property type="molecule type" value="Genomic_DNA"/>
</dbReference>
<sequence>MTQYKRTKMLEIIWRLRAKVLNDEAELRALIAAVVALPGMNATHYDLNRKGQWRRYELTHTVVDALTQRTQLLVMHDQGVEDERTRPQAMIALGKHGEQPTVIVRVPDTPGAARQMIERWDGLYEAIELESTFITSAARRIALTDAGLDLPAISGALAMGWAPGSIPSGLRRLERAKYECTPIAVDKLSTHWRVDFGLAPVDGAEIAPGTPYSAALSDLNERLLQG</sequence>
<dbReference type="KEGG" id="bsed:DN745_01380"/>
<evidence type="ECO:0000313" key="1">
    <source>
        <dbReference type="EMBL" id="AWV88055.1"/>
    </source>
</evidence>
<dbReference type="OrthoDB" id="5509133at2"/>
<protein>
    <submittedName>
        <fullName evidence="1">Uncharacterized protein</fullName>
    </submittedName>
</protein>
<evidence type="ECO:0000313" key="2">
    <source>
        <dbReference type="Proteomes" id="UP000249799"/>
    </source>
</evidence>
<proteinExistence type="predicted"/>
<accession>A0A2Z4FH46</accession>
<keyword evidence="2" id="KW-1185">Reference proteome</keyword>